<proteinExistence type="predicted"/>
<dbReference type="EMBL" id="LAZR01031614">
    <property type="protein sequence ID" value="KKL53247.1"/>
    <property type="molecule type" value="Genomic_DNA"/>
</dbReference>
<name>A0A0F9FQG2_9ZZZZ</name>
<gene>
    <name evidence="1" type="ORF">LCGC14_2277380</name>
</gene>
<reference evidence="1" key="1">
    <citation type="journal article" date="2015" name="Nature">
        <title>Complex archaea that bridge the gap between prokaryotes and eukaryotes.</title>
        <authorList>
            <person name="Spang A."/>
            <person name="Saw J.H."/>
            <person name="Jorgensen S.L."/>
            <person name="Zaremba-Niedzwiedzka K."/>
            <person name="Martijn J."/>
            <person name="Lind A.E."/>
            <person name="van Eijk R."/>
            <person name="Schleper C."/>
            <person name="Guy L."/>
            <person name="Ettema T.J."/>
        </authorList>
    </citation>
    <scope>NUCLEOTIDE SEQUENCE</scope>
</reference>
<sequence>MRMKTEYTLNFIRWLFTVKIKNRIKCFWYGHKVPEKWLEYENELVDLPIIPCERCDCTKIIH</sequence>
<protein>
    <submittedName>
        <fullName evidence="1">Uncharacterized protein</fullName>
    </submittedName>
</protein>
<dbReference type="AlphaFoldDB" id="A0A0F9FQG2"/>
<organism evidence="1">
    <name type="scientific">marine sediment metagenome</name>
    <dbReference type="NCBI Taxonomy" id="412755"/>
    <lineage>
        <taxon>unclassified sequences</taxon>
        <taxon>metagenomes</taxon>
        <taxon>ecological metagenomes</taxon>
    </lineage>
</organism>
<comment type="caution">
    <text evidence="1">The sequence shown here is derived from an EMBL/GenBank/DDBJ whole genome shotgun (WGS) entry which is preliminary data.</text>
</comment>
<evidence type="ECO:0000313" key="1">
    <source>
        <dbReference type="EMBL" id="KKL53247.1"/>
    </source>
</evidence>
<accession>A0A0F9FQG2</accession>